<dbReference type="CDD" id="cd00829">
    <property type="entry name" value="SCP-x_thiolase"/>
    <property type="match status" value="1"/>
</dbReference>
<dbReference type="PANTHER" id="PTHR42870:SF1">
    <property type="entry name" value="NON-SPECIFIC LIPID-TRANSFER PROTEIN-LIKE 2"/>
    <property type="match status" value="1"/>
</dbReference>
<dbReference type="AlphaFoldDB" id="A0A840VSZ7"/>
<accession>A0A840VSZ7</accession>
<dbReference type="InterPro" id="IPR016039">
    <property type="entry name" value="Thiolase-like"/>
</dbReference>
<organism evidence="2 3">
    <name type="scientific">Acidocella aromatica</name>
    <dbReference type="NCBI Taxonomy" id="1303579"/>
    <lineage>
        <taxon>Bacteria</taxon>
        <taxon>Pseudomonadati</taxon>
        <taxon>Pseudomonadota</taxon>
        <taxon>Alphaproteobacteria</taxon>
        <taxon>Acetobacterales</taxon>
        <taxon>Acidocellaceae</taxon>
        <taxon>Acidocella</taxon>
    </lineage>
</organism>
<comment type="caution">
    <text evidence="2">The sequence shown here is derived from an EMBL/GenBank/DDBJ whole genome shotgun (WGS) entry which is preliminary data.</text>
</comment>
<dbReference type="Gene3D" id="3.40.47.10">
    <property type="match status" value="1"/>
</dbReference>
<dbReference type="EMBL" id="JACHFJ010000017">
    <property type="protein sequence ID" value="MBB5374440.1"/>
    <property type="molecule type" value="Genomic_DNA"/>
</dbReference>
<reference evidence="2 3" key="1">
    <citation type="submission" date="2020-08" db="EMBL/GenBank/DDBJ databases">
        <title>Genomic Encyclopedia of Type Strains, Phase IV (KMG-IV): sequencing the most valuable type-strain genomes for metagenomic binning, comparative biology and taxonomic classification.</title>
        <authorList>
            <person name="Goeker M."/>
        </authorList>
    </citation>
    <scope>NUCLEOTIDE SEQUENCE [LARGE SCALE GENOMIC DNA]</scope>
    <source>
        <strain evidence="2 3">DSM 27026</strain>
    </source>
</reference>
<evidence type="ECO:0000259" key="1">
    <source>
        <dbReference type="Pfam" id="PF22691"/>
    </source>
</evidence>
<dbReference type="InterPro" id="IPR055140">
    <property type="entry name" value="Thiolase_C_2"/>
</dbReference>
<proteinExistence type="predicted"/>
<dbReference type="PANTHER" id="PTHR42870">
    <property type="entry name" value="ACETYL-COA C-ACETYLTRANSFERASE"/>
    <property type="match status" value="1"/>
</dbReference>
<dbReference type="Pfam" id="PF22691">
    <property type="entry name" value="Thiolase_C_1"/>
    <property type="match status" value="1"/>
</dbReference>
<gene>
    <name evidence="2" type="ORF">HNP71_002714</name>
</gene>
<name>A0A840VSZ7_9PROT</name>
<evidence type="ECO:0000313" key="3">
    <source>
        <dbReference type="Proteomes" id="UP000553706"/>
    </source>
</evidence>
<evidence type="ECO:0000313" key="2">
    <source>
        <dbReference type="EMBL" id="MBB5374440.1"/>
    </source>
</evidence>
<dbReference type="GO" id="GO:0016746">
    <property type="term" value="F:acyltransferase activity"/>
    <property type="evidence" value="ECO:0007669"/>
    <property type="project" value="InterPro"/>
</dbReference>
<dbReference type="Proteomes" id="UP000553706">
    <property type="component" value="Unassembled WGS sequence"/>
</dbReference>
<feature type="non-terminal residue" evidence="2">
    <location>
        <position position="1"/>
    </location>
</feature>
<feature type="domain" description="Thiolase C-terminal" evidence="1">
    <location>
        <begin position="87"/>
        <end position="222"/>
    </location>
</feature>
<dbReference type="RefSeq" id="WP_408840926.1">
    <property type="nucleotide sequence ID" value="NZ_JACHFJ010000017.1"/>
</dbReference>
<keyword evidence="3" id="KW-1185">Reference proteome</keyword>
<sequence length="225" mass="24237">NLLFRKSAALHRSIPQEQTLHKNGHIPGEHVSGNKNLILVGHLRRTDCSLVSDGAAAVVLASSDTARSMKQAVRFRSAVQVNDYLPMSKRDIIAFEGPRLASQKTLTQSDISLSDLSFVETHDCFTTAELIEYEGMGLTPPGRDAQAIEEGWTEMDGRLPVNPSDGLKAKGHPSAQPVYPCTPYAPCNFWLQHGGGQVPGAELAGLFNMGGAAVANFASILECLR</sequence>
<dbReference type="SUPFAM" id="SSF53901">
    <property type="entry name" value="Thiolase-like"/>
    <property type="match status" value="2"/>
</dbReference>
<protein>
    <recommendedName>
        <fullName evidence="1">Thiolase C-terminal domain-containing protein</fullName>
    </recommendedName>
</protein>